<sequence length="260" mass="29022">MDEMKMDRTIRETMKQCAEGLEAPDKLKTRIDFALKSGAPAELRRRPKWGKRLAAVCLVAAVAVTSAVAGSGVVSWGSSTRLDKNWTDFEKTAAYVQENIAGAKYVESFSNGFVFEKGNESTTDKRDENNHTLGSFTGIQLDYEQDGVKLTLAFDPVQEEGEYTSPYDTVRTVAGTEVHYREMKGIYLPADGNSQPTAEEQAAFDRGEINIAYGSDEREEKVFYRVSWIEGDIAYSIYTFDPGSLTMDDFFQMAQEVIEA</sequence>
<proteinExistence type="predicted"/>
<accession>A0ABT2U5L7</accession>
<evidence type="ECO:0008006" key="4">
    <source>
        <dbReference type="Google" id="ProtNLM"/>
    </source>
</evidence>
<dbReference type="RefSeq" id="WP_147574477.1">
    <property type="nucleotide sequence ID" value="NZ_JAOQJE010000013.1"/>
</dbReference>
<gene>
    <name evidence="2" type="ORF">OCV66_12595</name>
</gene>
<reference evidence="2 3" key="1">
    <citation type="journal article" date="2021" name="ISME Commun">
        <title>Automated analysis of genomic sequences facilitates high-throughput and comprehensive description of bacteria.</title>
        <authorList>
            <person name="Hitch T.C.A."/>
        </authorList>
    </citation>
    <scope>NUCLEOTIDE SEQUENCE [LARGE SCALE GENOMIC DNA]</scope>
    <source>
        <strain evidence="2 3">Sanger_34</strain>
    </source>
</reference>
<comment type="caution">
    <text evidence="2">The sequence shown here is derived from an EMBL/GenBank/DDBJ whole genome shotgun (WGS) entry which is preliminary data.</text>
</comment>
<keyword evidence="1" id="KW-0472">Membrane</keyword>
<protein>
    <recommendedName>
        <fullName evidence="4">DUF4367 domain-containing protein</fullName>
    </recommendedName>
</protein>
<evidence type="ECO:0000256" key="1">
    <source>
        <dbReference type="SAM" id="Phobius"/>
    </source>
</evidence>
<keyword evidence="1" id="KW-1133">Transmembrane helix</keyword>
<dbReference type="EMBL" id="JAOQJE010000013">
    <property type="protein sequence ID" value="MCU6789920.1"/>
    <property type="molecule type" value="Genomic_DNA"/>
</dbReference>
<evidence type="ECO:0000313" key="2">
    <source>
        <dbReference type="EMBL" id="MCU6789920.1"/>
    </source>
</evidence>
<dbReference type="Proteomes" id="UP001652397">
    <property type="component" value="Unassembled WGS sequence"/>
</dbReference>
<keyword evidence="3" id="KW-1185">Reference proteome</keyword>
<keyword evidence="1" id="KW-0812">Transmembrane</keyword>
<evidence type="ECO:0000313" key="3">
    <source>
        <dbReference type="Proteomes" id="UP001652397"/>
    </source>
</evidence>
<feature type="transmembrane region" description="Helical" evidence="1">
    <location>
        <begin position="53"/>
        <end position="76"/>
    </location>
</feature>
<organism evidence="2 3">
    <name type="scientific">Agathobaculum ammoniilyticum</name>
    <dbReference type="NCBI Taxonomy" id="2981778"/>
    <lineage>
        <taxon>Bacteria</taxon>
        <taxon>Bacillati</taxon>
        <taxon>Bacillota</taxon>
        <taxon>Clostridia</taxon>
        <taxon>Eubacteriales</taxon>
        <taxon>Butyricicoccaceae</taxon>
        <taxon>Agathobaculum</taxon>
    </lineage>
</organism>
<name>A0ABT2U5L7_9FIRM</name>